<evidence type="ECO:0000313" key="3">
    <source>
        <dbReference type="Proteomes" id="UP000521943"/>
    </source>
</evidence>
<feature type="region of interest" description="Disordered" evidence="1">
    <location>
        <begin position="371"/>
        <end position="441"/>
    </location>
</feature>
<accession>A0A8H6H7H8</accession>
<protein>
    <submittedName>
        <fullName evidence="2">Uncharacterized protein</fullName>
    </submittedName>
</protein>
<dbReference type="EMBL" id="JACGCI010000331">
    <property type="protein sequence ID" value="KAF6740951.1"/>
    <property type="molecule type" value="Genomic_DNA"/>
</dbReference>
<organism evidence="2 3">
    <name type="scientific">Ephemerocybe angulata</name>
    <dbReference type="NCBI Taxonomy" id="980116"/>
    <lineage>
        <taxon>Eukaryota</taxon>
        <taxon>Fungi</taxon>
        <taxon>Dikarya</taxon>
        <taxon>Basidiomycota</taxon>
        <taxon>Agaricomycotina</taxon>
        <taxon>Agaricomycetes</taxon>
        <taxon>Agaricomycetidae</taxon>
        <taxon>Agaricales</taxon>
        <taxon>Agaricineae</taxon>
        <taxon>Psathyrellaceae</taxon>
        <taxon>Ephemerocybe</taxon>
    </lineage>
</organism>
<feature type="compositionally biased region" description="Basic and acidic residues" evidence="1">
    <location>
        <begin position="371"/>
        <end position="406"/>
    </location>
</feature>
<reference evidence="2 3" key="1">
    <citation type="submission" date="2020-07" db="EMBL/GenBank/DDBJ databases">
        <title>Comparative genomics of pyrophilous fungi reveals a link between fire events and developmental genes.</title>
        <authorList>
            <consortium name="DOE Joint Genome Institute"/>
            <person name="Steindorff A.S."/>
            <person name="Carver A."/>
            <person name="Calhoun S."/>
            <person name="Stillman K."/>
            <person name="Liu H."/>
            <person name="Lipzen A."/>
            <person name="Pangilinan J."/>
            <person name="Labutti K."/>
            <person name="Bruns T.D."/>
            <person name="Grigoriev I.V."/>
        </authorList>
    </citation>
    <scope>NUCLEOTIDE SEQUENCE [LARGE SCALE GENOMIC DNA]</scope>
    <source>
        <strain evidence="2 3">CBS 144469</strain>
    </source>
</reference>
<keyword evidence="3" id="KW-1185">Reference proteome</keyword>
<dbReference type="OrthoDB" id="3049946at2759"/>
<gene>
    <name evidence="2" type="ORF">DFP72DRAFT_863716</name>
</gene>
<proteinExistence type="predicted"/>
<dbReference type="Proteomes" id="UP000521943">
    <property type="component" value="Unassembled WGS sequence"/>
</dbReference>
<comment type="caution">
    <text evidence="2">The sequence shown here is derived from an EMBL/GenBank/DDBJ whole genome shotgun (WGS) entry which is preliminary data.</text>
</comment>
<dbReference type="AlphaFoldDB" id="A0A8H6H7H8"/>
<sequence length="441" mass="49694">MCSDTRFQSQIPAIFTQRMAVVETHREAHRSTEATRLHGETQVKKTITTTCWFAEDTEPIVCAFQNYVPPNFTLDIDVLTDNGLSPEATHVFVLEWLGRRWLRVRVGHVVTVNPDNANILLKAVAVTTCPKLDKTIAACLKPVGTPHFRLGFQQDRASVKQRDQKDLADRYAVSRASSSVAGPSRAVLDIEHDDDCNFLDTTPSTKRKRRDSSPHPYIHASPLPMLDRRLWGLSPSPPPSMPAAGRDAEPIDVDLFTLLPPSRPPVKIKYPAEGRLFPGGFRYSEVVAIFAKCSQLSRGVTVAARFKQLTGLDFVPIKINYYDCKKRWDVSSQSHKDAGEADSTILWKDWAKETPHPSAEHCRVCQAKIRRDKEEERKEKERKEKEMREKRKKWDAAKLAQHEARASTRSNSFFPGVQKAGSYDSSEDEDEGMKAGPSSRA</sequence>
<feature type="region of interest" description="Disordered" evidence="1">
    <location>
        <begin position="198"/>
        <end position="219"/>
    </location>
</feature>
<evidence type="ECO:0000313" key="2">
    <source>
        <dbReference type="EMBL" id="KAF6740951.1"/>
    </source>
</evidence>
<evidence type="ECO:0000256" key="1">
    <source>
        <dbReference type="SAM" id="MobiDB-lite"/>
    </source>
</evidence>
<name>A0A8H6H7H8_9AGAR</name>